<comment type="caution">
    <text evidence="1">The sequence shown here is derived from an EMBL/GenBank/DDBJ whole genome shotgun (WGS) entry which is preliminary data.</text>
</comment>
<reference evidence="1 2" key="1">
    <citation type="journal article" date="2019" name="Plant Biotechnol. J.">
        <title>The red bayberry genome and genetic basis of sex determination.</title>
        <authorList>
            <person name="Jia H.M."/>
            <person name="Jia H.J."/>
            <person name="Cai Q.L."/>
            <person name="Wang Y."/>
            <person name="Zhao H.B."/>
            <person name="Yang W.F."/>
            <person name="Wang G.Y."/>
            <person name="Li Y.H."/>
            <person name="Zhan D.L."/>
            <person name="Shen Y.T."/>
            <person name="Niu Q.F."/>
            <person name="Chang L."/>
            <person name="Qiu J."/>
            <person name="Zhao L."/>
            <person name="Xie H.B."/>
            <person name="Fu W.Y."/>
            <person name="Jin J."/>
            <person name="Li X.W."/>
            <person name="Jiao Y."/>
            <person name="Zhou C.C."/>
            <person name="Tu T."/>
            <person name="Chai C.Y."/>
            <person name="Gao J.L."/>
            <person name="Fan L.J."/>
            <person name="van de Weg E."/>
            <person name="Wang J.Y."/>
            <person name="Gao Z.S."/>
        </authorList>
    </citation>
    <scope>NUCLEOTIDE SEQUENCE [LARGE SCALE GENOMIC DNA]</scope>
    <source>
        <tissue evidence="1">Leaves</tissue>
    </source>
</reference>
<gene>
    <name evidence="1" type="ORF">CJ030_MR4G006392</name>
</gene>
<evidence type="ECO:0000313" key="2">
    <source>
        <dbReference type="Proteomes" id="UP000516437"/>
    </source>
</evidence>
<protein>
    <submittedName>
        <fullName evidence="1">Uncharacterized protein</fullName>
    </submittedName>
</protein>
<keyword evidence="2" id="KW-1185">Reference proteome</keyword>
<dbReference type="AlphaFoldDB" id="A0A6A1VVP1"/>
<evidence type="ECO:0000313" key="1">
    <source>
        <dbReference type="EMBL" id="KAB1216116.1"/>
    </source>
</evidence>
<accession>A0A6A1VVP1</accession>
<sequence length="125" mass="13383">MANPGSPNTTLVILSSYLTPIVQHGENIGLSSYSTPSVQGGANILQSSLSVNSRPYPNYIILSNLPVDRTHTPPSRCRVGPVLIPLPDDHCSFVGTSSRRSKHVHAIGKLNMDATNEALQIDVPL</sequence>
<proteinExistence type="predicted"/>
<dbReference type="EMBL" id="RXIC02000022">
    <property type="protein sequence ID" value="KAB1216116.1"/>
    <property type="molecule type" value="Genomic_DNA"/>
</dbReference>
<organism evidence="1 2">
    <name type="scientific">Morella rubra</name>
    <name type="common">Chinese bayberry</name>
    <dbReference type="NCBI Taxonomy" id="262757"/>
    <lineage>
        <taxon>Eukaryota</taxon>
        <taxon>Viridiplantae</taxon>
        <taxon>Streptophyta</taxon>
        <taxon>Embryophyta</taxon>
        <taxon>Tracheophyta</taxon>
        <taxon>Spermatophyta</taxon>
        <taxon>Magnoliopsida</taxon>
        <taxon>eudicotyledons</taxon>
        <taxon>Gunneridae</taxon>
        <taxon>Pentapetalae</taxon>
        <taxon>rosids</taxon>
        <taxon>fabids</taxon>
        <taxon>Fagales</taxon>
        <taxon>Myricaceae</taxon>
        <taxon>Morella</taxon>
    </lineage>
</organism>
<dbReference type="Proteomes" id="UP000516437">
    <property type="component" value="Chromosome 4"/>
</dbReference>
<name>A0A6A1VVP1_9ROSI</name>